<organism evidence="1 2">
    <name type="scientific">Pseudodesulfovibrio senegalensis</name>
    <dbReference type="NCBI Taxonomy" id="1721087"/>
    <lineage>
        <taxon>Bacteria</taxon>
        <taxon>Pseudomonadati</taxon>
        <taxon>Thermodesulfobacteriota</taxon>
        <taxon>Desulfovibrionia</taxon>
        <taxon>Desulfovibrionales</taxon>
        <taxon>Desulfovibrionaceae</taxon>
    </lineage>
</organism>
<reference evidence="1 2" key="1">
    <citation type="journal article" date="2017" name="Int. J. Syst. Evol. Microbiol.">
        <title>Desulfovibrio senegalensis sp. nov., a mesophilic sulfate reducer isolated from marine sediment.</title>
        <authorList>
            <person name="Thioye A."/>
            <person name="Gam Z.B.A."/>
            <person name="Mbengue M."/>
            <person name="Cayol J.L."/>
            <person name="Joseph-Bartoli M."/>
            <person name="Toure-Kane C."/>
            <person name="Labat M."/>
        </authorList>
    </citation>
    <scope>NUCLEOTIDE SEQUENCE [LARGE SCALE GENOMIC DNA]</scope>
    <source>
        <strain evidence="1 2">DSM 101509</strain>
    </source>
</reference>
<accession>A0A6N6N0E4</accession>
<dbReference type="RefSeq" id="WP_151151592.1">
    <property type="nucleotide sequence ID" value="NZ_WAIE01000006.1"/>
</dbReference>
<dbReference type="AlphaFoldDB" id="A0A6N6N0E4"/>
<sequence>MSNDHITELFDKDGNLIGCLLSADAWAAAKPHVHKLLDIKPKPELRPEPLADWEMLKEYWDFPYPVDMDVHCETCGARTENWQQDDPRKFRLSSANLAGLVSFACQQCQSKIVKKHFKDEITSETVPYQEKNQRKEGRY</sequence>
<dbReference type="OrthoDB" id="5471202at2"/>
<name>A0A6N6N0E4_9BACT</name>
<gene>
    <name evidence="1" type="ORF">F8A88_12930</name>
</gene>
<evidence type="ECO:0000313" key="2">
    <source>
        <dbReference type="Proteomes" id="UP000438699"/>
    </source>
</evidence>
<evidence type="ECO:0000313" key="1">
    <source>
        <dbReference type="EMBL" id="KAB1440848.1"/>
    </source>
</evidence>
<proteinExistence type="predicted"/>
<dbReference type="Proteomes" id="UP000438699">
    <property type="component" value="Unassembled WGS sequence"/>
</dbReference>
<comment type="caution">
    <text evidence="1">The sequence shown here is derived from an EMBL/GenBank/DDBJ whole genome shotgun (WGS) entry which is preliminary data.</text>
</comment>
<keyword evidence="2" id="KW-1185">Reference proteome</keyword>
<dbReference type="EMBL" id="WAIE01000006">
    <property type="protein sequence ID" value="KAB1440848.1"/>
    <property type="molecule type" value="Genomic_DNA"/>
</dbReference>
<protein>
    <submittedName>
        <fullName evidence="1">Uncharacterized protein</fullName>
    </submittedName>
</protein>